<proteinExistence type="predicted"/>
<comment type="caution">
    <text evidence="2">The sequence shown here is derived from an EMBL/GenBank/DDBJ whole genome shotgun (WGS) entry which is preliminary data.</text>
</comment>
<keyword evidence="1" id="KW-0812">Transmembrane</keyword>
<feature type="transmembrane region" description="Helical" evidence="1">
    <location>
        <begin position="362"/>
        <end position="381"/>
    </location>
</feature>
<evidence type="ECO:0008006" key="4">
    <source>
        <dbReference type="Google" id="ProtNLM"/>
    </source>
</evidence>
<sequence>MQVPSTLGRFFKKKSPELNNYLSLTLTPNEVLACIWTFNLDNKVEILGFGQREFTNVDSLIHQAAVAIDAAGEMAKSDVSQTVFGLSYYWFENGEPSVHATKVLKNLASDLELDPQAFISLASSLNHLLKSKESVTPQAVIIGIFEDFCEVHLIKNNKVVTSQTSKSPISAQKIVGLVGRLKEESQELPSRIIVFGANESSDIFQKLSAVNWHDIFVHEPKIDIVSDEDLAKSVAYAQAQDILGYEPTIGSDTKGKKEIKESIAEASGEFGFIEGEDILLDKGDEESDRKMPPLEQKPDEDLIKKPHAFEKEEYAVEIDSTAASPAEAESAEKPDFGEQLATVAYLPKIFGLLKKRPPLKNLLIAVAILLIIFLIGSFVAAQTLTEAKIRIKVNAKPQESNFNVSAASGGSFDQDRQQIAAEEISAQASGNQKAVATGSKKLGEKAHGEVTVLNWTTSPKDFPSQTVILSKDGLKFTLDADIAVASRSASTPGQSKVTVKAVEVGPNGNIDAGNDFTFQQFDDLLYSARNDLALTDGAERQVTVVSQEDQDRLNKSLTDLLTDKAKQDLMSKASGKKLADEAIVVKVLKKAFDKKIDEEASLVNLDMEVEASAIVYDENDLKKLLAESITNLPENLEARPENVEITKIDSQRKNDTLSLSGRFQAELVPKFNEDELRGKIAGKSVKEIRAIIKEVPEVTDVIVEFSPNIPLFNPIPRNKSKIKFAVEAS</sequence>
<accession>A0A0G0Y5N9</accession>
<dbReference type="EMBL" id="LCBC01000003">
    <property type="protein sequence ID" value="KKS04766.1"/>
    <property type="molecule type" value="Genomic_DNA"/>
</dbReference>
<protein>
    <recommendedName>
        <fullName evidence="4">Baseplate protein J-like domain-containing protein</fullName>
    </recommendedName>
</protein>
<keyword evidence="1" id="KW-1133">Transmembrane helix</keyword>
<keyword evidence="1" id="KW-0472">Membrane</keyword>
<reference evidence="2 3" key="1">
    <citation type="journal article" date="2015" name="Nature">
        <title>rRNA introns, odd ribosomes, and small enigmatic genomes across a large radiation of phyla.</title>
        <authorList>
            <person name="Brown C.T."/>
            <person name="Hug L.A."/>
            <person name="Thomas B.C."/>
            <person name="Sharon I."/>
            <person name="Castelle C.J."/>
            <person name="Singh A."/>
            <person name="Wilkins M.J."/>
            <person name="Williams K.H."/>
            <person name="Banfield J.F."/>
        </authorList>
    </citation>
    <scope>NUCLEOTIDE SEQUENCE [LARGE SCALE GENOMIC DNA]</scope>
</reference>
<evidence type="ECO:0000256" key="1">
    <source>
        <dbReference type="SAM" id="Phobius"/>
    </source>
</evidence>
<organism evidence="2 3">
    <name type="scientific">Candidatus Curtissbacteria bacterium GW2011_GWA2_41_24</name>
    <dbReference type="NCBI Taxonomy" id="1618411"/>
    <lineage>
        <taxon>Bacteria</taxon>
        <taxon>Candidatus Curtissiibacteriota</taxon>
    </lineage>
</organism>
<gene>
    <name evidence="2" type="ORF">UU56_C0003G0054</name>
</gene>
<evidence type="ECO:0000313" key="2">
    <source>
        <dbReference type="EMBL" id="KKS04766.1"/>
    </source>
</evidence>
<dbReference type="AlphaFoldDB" id="A0A0G0Y5N9"/>
<evidence type="ECO:0000313" key="3">
    <source>
        <dbReference type="Proteomes" id="UP000034493"/>
    </source>
</evidence>
<name>A0A0G0Y5N9_9BACT</name>
<dbReference type="Proteomes" id="UP000034493">
    <property type="component" value="Unassembled WGS sequence"/>
</dbReference>